<sequence>MCGILAYIKTQLILSKFTSNLKKIYHRGPNDSKTKIFEMNDIMLGFNRLIVNDQSTNATNYIQPMTIDNNVWMICDGDIFNHNTLQQKYNITCNTNNSCEIILHLYSKLSFFNEVLSELDGEFAVVLFDHNKNKVFASRDRYGVRPLFFGQFNYTSGVGFGSELKSLCDFDHVRQVIPGIMMDIDTNKMTTIESSYKLYNTHLVYCKQNKYISYEDDICTQINKTLKKAVEKRLTSDGHVCCLLSGGLDSSLIAALVAKHYPAFTLKTFSIGFKGSPDLYYANIVANHIKSIHHYIELSEGDFLNNIEKTIKMIESYDTTTVRAGVGNMMVAQFIKNNTDCKVVFNGEYSDEICGGYKYLNNAPDPFSFDTECKRLLSDNFYFDGLRSDRCISGNGLEARVPFADNDFVELYHSIPPELRMPTPYRIEKLLLRKAFEHENLIPSKVLWRKKEAFSDGISKPEKSWHKTIQKYIDTLVSDTESLEFNNLSKEALYYKKIFDKMYFKYTDVIPYYWMPKWCGDIKDPSAREII</sequence>
<evidence type="ECO:0000256" key="2">
    <source>
        <dbReference type="ARBA" id="ARBA00012737"/>
    </source>
</evidence>
<dbReference type="PANTHER" id="PTHR11772">
    <property type="entry name" value="ASPARAGINE SYNTHETASE"/>
    <property type="match status" value="1"/>
</dbReference>
<dbReference type="InterPro" id="IPR017932">
    <property type="entry name" value="GATase_2_dom"/>
</dbReference>
<dbReference type="InterPro" id="IPR050795">
    <property type="entry name" value="Asn_Synthetase"/>
</dbReference>
<dbReference type="PIRSF" id="PIRSF001589">
    <property type="entry name" value="Asn_synthetase_glu-h"/>
    <property type="match status" value="1"/>
</dbReference>
<name>A0A6C0BQP1_9ZZZZ</name>
<dbReference type="Pfam" id="PF00733">
    <property type="entry name" value="Asn_synthase"/>
    <property type="match status" value="2"/>
</dbReference>
<reference evidence="11" key="1">
    <citation type="journal article" date="2020" name="Nature">
        <title>Giant virus diversity and host interactions through global metagenomics.</title>
        <authorList>
            <person name="Schulz F."/>
            <person name="Roux S."/>
            <person name="Paez-Espino D."/>
            <person name="Jungbluth S."/>
            <person name="Walsh D.A."/>
            <person name="Denef V.J."/>
            <person name="McMahon K.D."/>
            <person name="Konstantinidis K.T."/>
            <person name="Eloe-Fadrosh E.A."/>
            <person name="Kyrpides N.C."/>
            <person name="Woyke T."/>
        </authorList>
    </citation>
    <scope>NUCLEOTIDE SEQUENCE</scope>
    <source>
        <strain evidence="11">GVMAG-M-3300018416-26</strain>
    </source>
</reference>
<evidence type="ECO:0000259" key="10">
    <source>
        <dbReference type="PROSITE" id="PS51278"/>
    </source>
</evidence>
<dbReference type="InterPro" id="IPR014729">
    <property type="entry name" value="Rossmann-like_a/b/a_fold"/>
</dbReference>
<keyword evidence="5" id="KW-0547">Nucleotide-binding</keyword>
<evidence type="ECO:0000256" key="9">
    <source>
        <dbReference type="ARBA" id="ARBA00048741"/>
    </source>
</evidence>
<evidence type="ECO:0000256" key="1">
    <source>
        <dbReference type="ARBA" id="ARBA00005187"/>
    </source>
</evidence>
<proteinExistence type="predicted"/>
<evidence type="ECO:0000256" key="3">
    <source>
        <dbReference type="ARBA" id="ARBA00022598"/>
    </source>
</evidence>
<dbReference type="SUPFAM" id="SSF56235">
    <property type="entry name" value="N-terminal nucleophile aminohydrolases (Ntn hydrolases)"/>
    <property type="match status" value="1"/>
</dbReference>
<evidence type="ECO:0000256" key="6">
    <source>
        <dbReference type="ARBA" id="ARBA00022840"/>
    </source>
</evidence>
<evidence type="ECO:0000313" key="11">
    <source>
        <dbReference type="EMBL" id="QHS94302.1"/>
    </source>
</evidence>
<dbReference type="PROSITE" id="PS51278">
    <property type="entry name" value="GATASE_TYPE_2"/>
    <property type="match status" value="1"/>
</dbReference>
<keyword evidence="6" id="KW-0067">ATP-binding</keyword>
<keyword evidence="4" id="KW-0028">Amino-acid biosynthesis</keyword>
<dbReference type="InterPro" id="IPR029055">
    <property type="entry name" value="Ntn_hydrolases_N"/>
</dbReference>
<dbReference type="GO" id="GO:0006529">
    <property type="term" value="P:asparagine biosynthetic process"/>
    <property type="evidence" value="ECO:0007669"/>
    <property type="project" value="UniProtKB-KW"/>
</dbReference>
<accession>A0A6C0BQP1</accession>
<dbReference type="AlphaFoldDB" id="A0A6C0BQP1"/>
<evidence type="ECO:0000256" key="7">
    <source>
        <dbReference type="ARBA" id="ARBA00022888"/>
    </source>
</evidence>
<dbReference type="Pfam" id="PF13537">
    <property type="entry name" value="GATase_7"/>
    <property type="match status" value="1"/>
</dbReference>
<dbReference type="Gene3D" id="3.40.50.620">
    <property type="entry name" value="HUPs"/>
    <property type="match status" value="1"/>
</dbReference>
<feature type="domain" description="Glutamine amidotransferase type-2" evidence="10">
    <location>
        <begin position="2"/>
        <end position="187"/>
    </location>
</feature>
<dbReference type="GO" id="GO:0005524">
    <property type="term" value="F:ATP binding"/>
    <property type="evidence" value="ECO:0007669"/>
    <property type="project" value="UniProtKB-KW"/>
</dbReference>
<protein>
    <recommendedName>
        <fullName evidence="2">asparagine synthase (glutamine-hydrolyzing)</fullName>
        <ecNumber evidence="2">6.3.5.4</ecNumber>
    </recommendedName>
    <alternativeName>
        <fullName evidence="8">Glutamine-dependent asparagine synthetase</fullName>
    </alternativeName>
</protein>
<comment type="catalytic activity">
    <reaction evidence="9">
        <text>L-aspartate + L-glutamine + ATP + H2O = L-asparagine + L-glutamate + AMP + diphosphate + H(+)</text>
        <dbReference type="Rhea" id="RHEA:12228"/>
        <dbReference type="ChEBI" id="CHEBI:15377"/>
        <dbReference type="ChEBI" id="CHEBI:15378"/>
        <dbReference type="ChEBI" id="CHEBI:29985"/>
        <dbReference type="ChEBI" id="CHEBI:29991"/>
        <dbReference type="ChEBI" id="CHEBI:30616"/>
        <dbReference type="ChEBI" id="CHEBI:33019"/>
        <dbReference type="ChEBI" id="CHEBI:58048"/>
        <dbReference type="ChEBI" id="CHEBI:58359"/>
        <dbReference type="ChEBI" id="CHEBI:456215"/>
        <dbReference type="EC" id="6.3.5.4"/>
    </reaction>
</comment>
<dbReference type="Gene3D" id="3.60.20.10">
    <property type="entry name" value="Glutamine Phosphoribosylpyrophosphate, subunit 1, domain 1"/>
    <property type="match status" value="1"/>
</dbReference>
<dbReference type="GO" id="GO:0004066">
    <property type="term" value="F:asparagine synthase (glutamine-hydrolyzing) activity"/>
    <property type="evidence" value="ECO:0007669"/>
    <property type="project" value="UniProtKB-EC"/>
</dbReference>
<dbReference type="InterPro" id="IPR006426">
    <property type="entry name" value="Asn_synth_AEB"/>
</dbReference>
<comment type="pathway">
    <text evidence="1">Amino-acid biosynthesis; L-asparagine biosynthesis; L-asparagine from L-aspartate (L-Gln route): step 1/1.</text>
</comment>
<dbReference type="InterPro" id="IPR001962">
    <property type="entry name" value="Asn_synthase"/>
</dbReference>
<keyword evidence="3" id="KW-0436">Ligase</keyword>
<dbReference type="SUPFAM" id="SSF52402">
    <property type="entry name" value="Adenine nucleotide alpha hydrolases-like"/>
    <property type="match status" value="1"/>
</dbReference>
<organism evidence="11">
    <name type="scientific">viral metagenome</name>
    <dbReference type="NCBI Taxonomy" id="1070528"/>
    <lineage>
        <taxon>unclassified sequences</taxon>
        <taxon>metagenomes</taxon>
        <taxon>organismal metagenomes</taxon>
    </lineage>
</organism>
<dbReference type="EMBL" id="MN739219">
    <property type="protein sequence ID" value="QHS94302.1"/>
    <property type="molecule type" value="Genomic_DNA"/>
</dbReference>
<dbReference type="PANTHER" id="PTHR11772:SF23">
    <property type="entry name" value="ASPARAGINE SYNTHETASE [GLUTAMINE-HYDROLYZING]"/>
    <property type="match status" value="1"/>
</dbReference>
<dbReference type="CDD" id="cd01991">
    <property type="entry name" value="Asn_synthase_B_C"/>
    <property type="match status" value="1"/>
</dbReference>
<evidence type="ECO:0000256" key="8">
    <source>
        <dbReference type="ARBA" id="ARBA00030234"/>
    </source>
</evidence>
<evidence type="ECO:0000256" key="5">
    <source>
        <dbReference type="ARBA" id="ARBA00022741"/>
    </source>
</evidence>
<keyword evidence="7" id="KW-0061">Asparagine biosynthesis</keyword>
<dbReference type="GO" id="GO:0005829">
    <property type="term" value="C:cytosol"/>
    <property type="evidence" value="ECO:0007669"/>
    <property type="project" value="TreeGrafter"/>
</dbReference>
<dbReference type="EC" id="6.3.5.4" evidence="2"/>
<evidence type="ECO:0000256" key="4">
    <source>
        <dbReference type="ARBA" id="ARBA00022605"/>
    </source>
</evidence>